<dbReference type="Proteomes" id="UP000021053">
    <property type="component" value="Unassembled WGS sequence"/>
</dbReference>
<dbReference type="HOGENOM" id="CLU_020793_2_0_11"/>
<evidence type="ECO:0000313" key="3">
    <source>
        <dbReference type="EMBL" id="EXG80502.1"/>
    </source>
</evidence>
<name>A0A010ZTE8_9ACTN</name>
<dbReference type="RefSeq" id="WP_035849420.1">
    <property type="nucleotide sequence ID" value="NZ_KK073874.1"/>
</dbReference>
<dbReference type="PROSITE" id="PS51664">
    <property type="entry name" value="YCAO"/>
    <property type="match status" value="1"/>
</dbReference>
<reference evidence="3 4" key="1">
    <citation type="submission" date="2013-07" db="EMBL/GenBank/DDBJ databases">
        <authorList>
            <consortium name="DOE Joint Genome Institute"/>
            <person name="Eisen J."/>
            <person name="Huntemann M."/>
            <person name="Han J."/>
            <person name="Chen A."/>
            <person name="Kyrpides N."/>
            <person name="Mavromatis K."/>
            <person name="Markowitz V."/>
            <person name="Palaniappan K."/>
            <person name="Ivanova N."/>
            <person name="Schaumberg A."/>
            <person name="Pati A."/>
            <person name="Liolios K."/>
            <person name="Nordberg H.P."/>
            <person name="Cantor M.N."/>
            <person name="Hua S.X."/>
            <person name="Woyke T."/>
        </authorList>
    </citation>
    <scope>NUCLEOTIDE SEQUENCE [LARGE SCALE GENOMIC DNA]</scope>
    <source>
        <strain evidence="3 4">DSM 44712</strain>
    </source>
</reference>
<evidence type="ECO:0000259" key="2">
    <source>
        <dbReference type="PROSITE" id="PS51664"/>
    </source>
</evidence>
<organism evidence="3 4">
    <name type="scientific">Cryptosporangium arvum DSM 44712</name>
    <dbReference type="NCBI Taxonomy" id="927661"/>
    <lineage>
        <taxon>Bacteria</taxon>
        <taxon>Bacillati</taxon>
        <taxon>Actinomycetota</taxon>
        <taxon>Actinomycetes</taxon>
        <taxon>Cryptosporangiales</taxon>
        <taxon>Cryptosporangiaceae</taxon>
        <taxon>Cryptosporangium</taxon>
    </lineage>
</organism>
<dbReference type="NCBIfam" id="TIGR03604">
    <property type="entry name" value="TOMM_cyclo_SagD"/>
    <property type="match status" value="1"/>
</dbReference>
<keyword evidence="4" id="KW-1185">Reference proteome</keyword>
<feature type="compositionally biased region" description="Basic and acidic residues" evidence="1">
    <location>
        <begin position="369"/>
        <end position="379"/>
    </location>
</feature>
<proteinExistence type="predicted"/>
<sequence>MNSRIDPRVVAALVDERTGILRRVERRPVPAHVPRSFTLVRSVIADSSAFSDWVSDTAGAGYTFGDPDAALAAAVGEGIERYCAHLIPPGLRVARHRDVDGDAIDPATIALYSRDQYAQPGFPFAPLDADTVTEWADGADLLDRRPMAVPAALVWPGHHRLADRPLAPVLQAGLAAGPTRQIAEQHALAEVIERDAMTLGWTGRAGLRPVEPPPWLSRLARGPHRRLEASFLAFPNEFDVPVIGALLSDPETGRLGLGTGCRSGPVAAALKALGEALQLLLLLGEYDDPAGPFAAAARHPTSPLSPWRADRSYLAQRRDDLRDVVDYGAHLQLALDPAYQKRFADELAEAVRDRTPWALPDEDTGDTPDLVRRSAERGHRPVSVDLTTPDVRSAGLTVVRVVVPGLYGNAAAGLPFLGGERMRRALNGRPYRALPLPH</sequence>
<evidence type="ECO:0000256" key="1">
    <source>
        <dbReference type="SAM" id="MobiDB-lite"/>
    </source>
</evidence>
<dbReference type="Gene3D" id="3.30.1330.230">
    <property type="match status" value="1"/>
</dbReference>
<comment type="caution">
    <text evidence="3">The sequence shown here is derived from an EMBL/GenBank/DDBJ whole genome shotgun (WGS) entry which is preliminary data.</text>
</comment>
<dbReference type="EMBL" id="JFBT01000001">
    <property type="protein sequence ID" value="EXG80502.1"/>
    <property type="molecule type" value="Genomic_DNA"/>
</dbReference>
<dbReference type="Pfam" id="PF02624">
    <property type="entry name" value="YcaO"/>
    <property type="match status" value="1"/>
</dbReference>
<evidence type="ECO:0000313" key="4">
    <source>
        <dbReference type="Proteomes" id="UP000021053"/>
    </source>
</evidence>
<dbReference type="PANTHER" id="PTHR37809">
    <property type="entry name" value="RIBOSOMAL PROTEIN S12 METHYLTHIOTRANSFERASE ACCESSORY FACTOR YCAO"/>
    <property type="match status" value="1"/>
</dbReference>
<dbReference type="Gene3D" id="3.30.40.250">
    <property type="match status" value="1"/>
</dbReference>
<feature type="region of interest" description="Disordered" evidence="1">
    <location>
        <begin position="358"/>
        <end position="383"/>
    </location>
</feature>
<dbReference type="PATRIC" id="fig|927661.3.peg.1553"/>
<dbReference type="AlphaFoldDB" id="A0A010ZTE8"/>
<feature type="domain" description="YcaO" evidence="2">
    <location>
        <begin position="61"/>
        <end position="438"/>
    </location>
</feature>
<dbReference type="InterPro" id="IPR003776">
    <property type="entry name" value="YcaO-like_dom"/>
</dbReference>
<gene>
    <name evidence="3" type="ORF">CryarDRAFT_1580</name>
</gene>
<dbReference type="OrthoDB" id="2379922at2"/>
<dbReference type="PANTHER" id="PTHR37809:SF1">
    <property type="entry name" value="RIBOSOMAL PROTEIN S12 METHYLTHIOTRANSFERASE ACCESSORY FACTOR YCAO"/>
    <property type="match status" value="1"/>
</dbReference>
<accession>A0A010ZTE8</accession>
<dbReference type="Gene3D" id="3.30.160.660">
    <property type="match status" value="1"/>
</dbReference>
<dbReference type="InterPro" id="IPR027624">
    <property type="entry name" value="TOMM_cyclo_SagD"/>
</dbReference>
<protein>
    <submittedName>
        <fullName evidence="3">Bacteriocin biosynthesis docking scaffold, SagD family</fullName>
    </submittedName>
</protein>